<evidence type="ECO:0000313" key="1">
    <source>
        <dbReference type="EMBL" id="AUA18319.1"/>
    </source>
</evidence>
<dbReference type="Proteomes" id="UP000278566">
    <property type="component" value="Unassembled WGS sequence"/>
</dbReference>
<dbReference type="EMBL" id="FIIX01000012">
    <property type="protein sequence ID" value="CYV88848.1"/>
    <property type="molecule type" value="Genomic_DNA"/>
</dbReference>
<dbReference type="Proteomes" id="UP000073494">
    <property type="component" value="Unassembled WGS sequence"/>
</dbReference>
<evidence type="ECO:0000313" key="3">
    <source>
        <dbReference type="EMBL" id="CYV88848.1"/>
    </source>
</evidence>
<dbReference type="EMBL" id="FIHD01000016">
    <property type="protein sequence ID" value="CYU91460.1"/>
    <property type="molecule type" value="Genomic_DNA"/>
</dbReference>
<evidence type="ECO:0000313" key="8">
    <source>
        <dbReference type="Proteomes" id="UP000278566"/>
    </source>
</evidence>
<dbReference type="Proteomes" id="UP000231863">
    <property type="component" value="Chromosome"/>
</dbReference>
<evidence type="ECO:0000313" key="5">
    <source>
        <dbReference type="Proteomes" id="UP000073388"/>
    </source>
</evidence>
<dbReference type="EMBL" id="RRZO01000057">
    <property type="protein sequence ID" value="RRN49136.1"/>
    <property type="molecule type" value="Genomic_DNA"/>
</dbReference>
<reference evidence="1 7" key="2">
    <citation type="submission" date="2017-11" db="EMBL/GenBank/DDBJ databases">
        <title>Genome analysis of Streptococcus suis serotype chz stain ah681.</title>
        <authorList>
            <person name="Pan Z."/>
            <person name="Zhang Y."/>
            <person name="Ma J."/>
            <person name="Lu P."/>
            <person name="Zhu Y."/>
            <person name="Zhong X."/>
            <person name="Dong W."/>
            <person name="Lu C."/>
            <person name="Yao H."/>
        </authorList>
    </citation>
    <scope>NUCLEOTIDE SEQUENCE [LARGE SCALE GENOMIC DNA]</scope>
    <source>
        <strain evidence="1 7">AH681</strain>
    </source>
</reference>
<organism evidence="2 6">
    <name type="scientific">Streptococcus suis</name>
    <dbReference type="NCBI Taxonomy" id="1307"/>
    <lineage>
        <taxon>Bacteria</taxon>
        <taxon>Bacillati</taxon>
        <taxon>Bacillota</taxon>
        <taxon>Bacilli</taxon>
        <taxon>Lactobacillales</taxon>
        <taxon>Streptococcaceae</taxon>
        <taxon>Streptococcus</taxon>
    </lineage>
</organism>
<dbReference type="EMBL" id="CP025043">
    <property type="protein sequence ID" value="AUA18319.1"/>
    <property type="molecule type" value="Genomic_DNA"/>
</dbReference>
<dbReference type="RefSeq" id="WP_024375940.1">
    <property type="nucleotide sequence ID" value="NZ_CEFG01000036.1"/>
</dbReference>
<dbReference type="AlphaFoldDB" id="A0A0Z8G386"/>
<gene>
    <name evidence="1" type="ORF">CWI26_01745</name>
    <name evidence="4" type="ORF">EI220_09945</name>
    <name evidence="2" type="ORF">ERS132416_01057</name>
    <name evidence="3" type="ORF">ERS132461_00775</name>
</gene>
<evidence type="ECO:0000313" key="7">
    <source>
        <dbReference type="Proteomes" id="UP000231863"/>
    </source>
</evidence>
<reference evidence="4 8" key="3">
    <citation type="submission" date="2018-11" db="EMBL/GenBank/DDBJ databases">
        <title>Changes in penicillin susceptibility of Streptococcus suis isolates by amino acid alterations in the penicillin-binding protein.</title>
        <authorList>
            <person name="Niemann L."/>
            <person name="Eichhorn I."/>
        </authorList>
    </citation>
    <scope>NUCLEOTIDE SEQUENCE [LARGE SCALE GENOMIC DNA]</scope>
    <source>
        <strain evidence="4 8">IMT40738</strain>
    </source>
</reference>
<sequence>MTRTRRQKSLKALKEERLKECYSGKARFTDRISAELFVIRCQRVKKEIGERNLVRSYFCPACHAWHVTSHK</sequence>
<evidence type="ECO:0000313" key="6">
    <source>
        <dbReference type="Proteomes" id="UP000073494"/>
    </source>
</evidence>
<dbReference type="Proteomes" id="UP000073388">
    <property type="component" value="Unassembled WGS sequence"/>
</dbReference>
<name>A0A0Z8G386_STRSU</name>
<protein>
    <submittedName>
        <fullName evidence="2">Uncharacterized protein</fullName>
    </submittedName>
</protein>
<evidence type="ECO:0000313" key="2">
    <source>
        <dbReference type="EMBL" id="CYU91460.1"/>
    </source>
</evidence>
<evidence type="ECO:0000313" key="4">
    <source>
        <dbReference type="EMBL" id="RRN49136.1"/>
    </source>
</evidence>
<proteinExistence type="predicted"/>
<reference evidence="5 6" key="1">
    <citation type="submission" date="2016-02" db="EMBL/GenBank/DDBJ databases">
        <authorList>
            <consortium name="Pathogen Informatics"/>
        </authorList>
    </citation>
    <scope>NUCLEOTIDE SEQUENCE [LARGE SCALE GENOMIC DNA]</scope>
    <source>
        <strain evidence="2 6">LSS54</strain>
        <strain evidence="3 5">LSS99</strain>
    </source>
</reference>
<accession>A0A0Z8G386</accession>